<keyword evidence="1" id="KW-0472">Membrane</keyword>
<evidence type="ECO:0000256" key="1">
    <source>
        <dbReference type="SAM" id="Phobius"/>
    </source>
</evidence>
<feature type="non-terminal residue" evidence="2">
    <location>
        <position position="60"/>
    </location>
</feature>
<gene>
    <name evidence="2" type="ORF">METZ01_LOCUS294147</name>
</gene>
<dbReference type="EMBL" id="UINC01089861">
    <property type="protein sequence ID" value="SVC41293.1"/>
    <property type="molecule type" value="Genomic_DNA"/>
</dbReference>
<proteinExistence type="predicted"/>
<evidence type="ECO:0000313" key="2">
    <source>
        <dbReference type="EMBL" id="SVC41293.1"/>
    </source>
</evidence>
<feature type="transmembrane region" description="Helical" evidence="1">
    <location>
        <begin position="20"/>
        <end position="40"/>
    </location>
</feature>
<name>A0A382LXN5_9ZZZZ</name>
<protein>
    <submittedName>
        <fullName evidence="2">Uncharacterized protein</fullName>
    </submittedName>
</protein>
<reference evidence="2" key="1">
    <citation type="submission" date="2018-05" db="EMBL/GenBank/DDBJ databases">
        <authorList>
            <person name="Lanie J.A."/>
            <person name="Ng W.-L."/>
            <person name="Kazmierczak K.M."/>
            <person name="Andrzejewski T.M."/>
            <person name="Davidsen T.M."/>
            <person name="Wayne K.J."/>
            <person name="Tettelin H."/>
            <person name="Glass J.I."/>
            <person name="Rusch D."/>
            <person name="Podicherti R."/>
            <person name="Tsui H.-C.T."/>
            <person name="Winkler M.E."/>
        </authorList>
    </citation>
    <scope>NUCLEOTIDE SEQUENCE</scope>
</reference>
<keyword evidence="1" id="KW-1133">Transmembrane helix</keyword>
<dbReference type="AlphaFoldDB" id="A0A382LXN5"/>
<sequence>MSEKKETNGTSISIDPKSILYVYLLCASLMVSWGFLNKYFPLPVNVHYMHLDDSINGAGF</sequence>
<keyword evidence="1" id="KW-0812">Transmembrane</keyword>
<organism evidence="2">
    <name type="scientific">marine metagenome</name>
    <dbReference type="NCBI Taxonomy" id="408172"/>
    <lineage>
        <taxon>unclassified sequences</taxon>
        <taxon>metagenomes</taxon>
        <taxon>ecological metagenomes</taxon>
    </lineage>
</organism>
<accession>A0A382LXN5</accession>